<dbReference type="InterPro" id="IPR036259">
    <property type="entry name" value="MFS_trans_sf"/>
</dbReference>
<dbReference type="Proteomes" id="UP000249056">
    <property type="component" value="Unassembled WGS sequence"/>
</dbReference>
<name>A0A395ILY1_9HELO</name>
<gene>
    <name evidence="2" type="ORF">DID88_010359</name>
</gene>
<dbReference type="EMBL" id="QKRW01000033">
    <property type="protein sequence ID" value="RAL61280.1"/>
    <property type="molecule type" value="Genomic_DNA"/>
</dbReference>
<keyword evidence="1" id="KW-1133">Transmembrane helix</keyword>
<dbReference type="AlphaFoldDB" id="A0A395ILY1"/>
<keyword evidence="3" id="KW-1185">Reference proteome</keyword>
<feature type="transmembrane region" description="Helical" evidence="1">
    <location>
        <begin position="176"/>
        <end position="198"/>
    </location>
</feature>
<feature type="transmembrane region" description="Helical" evidence="1">
    <location>
        <begin position="89"/>
        <end position="108"/>
    </location>
</feature>
<protein>
    <recommendedName>
        <fullName evidence="4">Major facilitator superfamily (MFS) profile domain-containing protein</fullName>
    </recommendedName>
</protein>
<comment type="caution">
    <text evidence="2">The sequence shown here is derived from an EMBL/GenBank/DDBJ whole genome shotgun (WGS) entry which is preliminary data.</text>
</comment>
<dbReference type="Gene3D" id="1.20.1720.10">
    <property type="entry name" value="Multidrug resistance protein D"/>
    <property type="match status" value="1"/>
</dbReference>
<evidence type="ECO:0000256" key="1">
    <source>
        <dbReference type="SAM" id="Phobius"/>
    </source>
</evidence>
<feature type="transmembrane region" description="Helical" evidence="1">
    <location>
        <begin position="150"/>
        <end position="170"/>
    </location>
</feature>
<proteinExistence type="predicted"/>
<evidence type="ECO:0000313" key="3">
    <source>
        <dbReference type="Proteomes" id="UP000249056"/>
    </source>
</evidence>
<sequence length="221" mass="24521">MASITAPQPILQKQGYAGDGIEENLAGDNSKGRMKRDTIGGQLKFWSGNGQCGIDNWFDTEKDMGEWGEQKFNQDSSADPLNRSPHRKALAFFALCLGFSIVGMQRLMSFGEFLGGRIFEGLGWGAFEGLIRGAVGDMYYESQIPAHMRILSIIDLVFTWGTPIIGGYLSQTVDGYGNQIMVMNIAQAISIFFLIIVFPRNSLQQIYSPYSFHTSSTNQIF</sequence>
<keyword evidence="1" id="KW-0812">Transmembrane</keyword>
<evidence type="ECO:0000313" key="2">
    <source>
        <dbReference type="EMBL" id="RAL61280.1"/>
    </source>
</evidence>
<reference evidence="2 3" key="1">
    <citation type="submission" date="2018-06" db="EMBL/GenBank/DDBJ databases">
        <title>Genome Sequence of the Brown Rot Fungal Pathogen Monilinia fructigena.</title>
        <authorList>
            <person name="Landi L."/>
            <person name="De Miccolis Angelini R.M."/>
            <person name="Pollastro S."/>
            <person name="Abate D."/>
            <person name="Faretra F."/>
            <person name="Romanazzi G."/>
        </authorList>
    </citation>
    <scope>NUCLEOTIDE SEQUENCE [LARGE SCALE GENOMIC DNA]</scope>
    <source>
        <strain evidence="2 3">Mfrg269</strain>
    </source>
</reference>
<organism evidence="2 3">
    <name type="scientific">Monilinia fructigena</name>
    <dbReference type="NCBI Taxonomy" id="38457"/>
    <lineage>
        <taxon>Eukaryota</taxon>
        <taxon>Fungi</taxon>
        <taxon>Dikarya</taxon>
        <taxon>Ascomycota</taxon>
        <taxon>Pezizomycotina</taxon>
        <taxon>Leotiomycetes</taxon>
        <taxon>Helotiales</taxon>
        <taxon>Sclerotiniaceae</taxon>
        <taxon>Monilinia</taxon>
    </lineage>
</organism>
<keyword evidence="1" id="KW-0472">Membrane</keyword>
<evidence type="ECO:0008006" key="4">
    <source>
        <dbReference type="Google" id="ProtNLM"/>
    </source>
</evidence>
<dbReference type="SUPFAM" id="SSF103473">
    <property type="entry name" value="MFS general substrate transporter"/>
    <property type="match status" value="1"/>
</dbReference>
<accession>A0A395ILY1</accession>
<dbReference type="OrthoDB" id="5215911at2759"/>